<evidence type="ECO:0000256" key="6">
    <source>
        <dbReference type="SAM" id="Phobius"/>
    </source>
</evidence>
<keyword evidence="3 6" id="KW-0812">Transmembrane</keyword>
<evidence type="ECO:0000256" key="4">
    <source>
        <dbReference type="ARBA" id="ARBA00022989"/>
    </source>
</evidence>
<sequence>MNDPHRPTTFGPQGADGAEPGLGDIAAVSVEGLIDAVESAGTKTERRRRWALPLRIAVSLLMLGVLWWKFPEIKWADLIPAWDLNTILWLLAATATTFLGIVLSAVRWQSVLRALGLRERLRVLVPLYFAGQFVSNVLPTTIGGDVLRVSRLSKANGQPETTFASVALERLTGWLVLPLITFFGLAINPGLRELDRATFLALVVAIVTLVALVVVLLAANHPRLGGRFASTEGWRRFVDAIHQSITELRRQPLAALSILVAGLVYQVVLCIAALMVAAALGFSWLGLTALLAFYPAVLILQVLPIGIAGLGVRESAFVLFLVPLGVPAEKAVALGLVLYVINVVASLFGAPAFAVGGQKTAVTA</sequence>
<feature type="transmembrane region" description="Helical" evidence="6">
    <location>
        <begin position="50"/>
        <end position="68"/>
    </location>
</feature>
<evidence type="ECO:0000256" key="2">
    <source>
        <dbReference type="ARBA" id="ARBA00022475"/>
    </source>
</evidence>
<evidence type="ECO:0000256" key="3">
    <source>
        <dbReference type="ARBA" id="ARBA00022692"/>
    </source>
</evidence>
<proteinExistence type="predicted"/>
<protein>
    <submittedName>
        <fullName evidence="7">Unannotated protein</fullName>
    </submittedName>
</protein>
<feature type="transmembrane region" description="Helical" evidence="6">
    <location>
        <begin position="171"/>
        <end position="191"/>
    </location>
</feature>
<feature type="transmembrane region" description="Helical" evidence="6">
    <location>
        <begin position="253"/>
        <end position="285"/>
    </location>
</feature>
<reference evidence="7" key="1">
    <citation type="submission" date="2020-05" db="EMBL/GenBank/DDBJ databases">
        <authorList>
            <person name="Chiriac C."/>
            <person name="Salcher M."/>
            <person name="Ghai R."/>
            <person name="Kavagutti S V."/>
        </authorList>
    </citation>
    <scope>NUCLEOTIDE SEQUENCE</scope>
</reference>
<gene>
    <name evidence="7" type="ORF">UFOPK1827_00544</name>
    <name evidence="8" type="ORF">UFOPK2000_00359</name>
</gene>
<feature type="transmembrane region" description="Helical" evidence="6">
    <location>
        <begin position="291"/>
        <end position="312"/>
    </location>
</feature>
<dbReference type="Pfam" id="PF03706">
    <property type="entry name" value="LPG_synthase_TM"/>
    <property type="match status" value="1"/>
</dbReference>
<dbReference type="GO" id="GO:0005886">
    <property type="term" value="C:plasma membrane"/>
    <property type="evidence" value="ECO:0007669"/>
    <property type="project" value="UniProtKB-SubCell"/>
</dbReference>
<dbReference type="EMBL" id="CAEZUO010000016">
    <property type="protein sequence ID" value="CAB4600322.1"/>
    <property type="molecule type" value="Genomic_DNA"/>
</dbReference>
<name>A0A6J6GG55_9ZZZZ</name>
<feature type="transmembrane region" description="Helical" evidence="6">
    <location>
        <begin position="332"/>
        <end position="354"/>
    </location>
</feature>
<evidence type="ECO:0000313" key="8">
    <source>
        <dbReference type="EMBL" id="CAB4625065.1"/>
    </source>
</evidence>
<organism evidence="7">
    <name type="scientific">freshwater metagenome</name>
    <dbReference type="NCBI Taxonomy" id="449393"/>
    <lineage>
        <taxon>unclassified sequences</taxon>
        <taxon>metagenomes</taxon>
        <taxon>ecological metagenomes</taxon>
    </lineage>
</organism>
<keyword evidence="5 6" id="KW-0472">Membrane</keyword>
<feature type="transmembrane region" description="Helical" evidence="6">
    <location>
        <begin position="197"/>
        <end position="219"/>
    </location>
</feature>
<evidence type="ECO:0000256" key="5">
    <source>
        <dbReference type="ARBA" id="ARBA00023136"/>
    </source>
</evidence>
<evidence type="ECO:0000256" key="1">
    <source>
        <dbReference type="ARBA" id="ARBA00004651"/>
    </source>
</evidence>
<dbReference type="PANTHER" id="PTHR40277">
    <property type="entry name" value="BLL5419 PROTEIN"/>
    <property type="match status" value="1"/>
</dbReference>
<dbReference type="EMBL" id="CAEZVK010000022">
    <property type="protein sequence ID" value="CAB4625065.1"/>
    <property type="molecule type" value="Genomic_DNA"/>
</dbReference>
<keyword evidence="2" id="KW-1003">Cell membrane</keyword>
<accession>A0A6J6GG55</accession>
<evidence type="ECO:0000313" key="7">
    <source>
        <dbReference type="EMBL" id="CAB4600322.1"/>
    </source>
</evidence>
<dbReference type="AlphaFoldDB" id="A0A6J6GG55"/>
<comment type="subcellular location">
    <subcellularLocation>
        <location evidence="1">Cell membrane</location>
        <topology evidence="1">Multi-pass membrane protein</topology>
    </subcellularLocation>
</comment>
<dbReference type="PANTHER" id="PTHR40277:SF1">
    <property type="entry name" value="BLL5419 PROTEIN"/>
    <property type="match status" value="1"/>
</dbReference>
<feature type="transmembrane region" description="Helical" evidence="6">
    <location>
        <begin position="88"/>
        <end position="108"/>
    </location>
</feature>
<dbReference type="NCBIfam" id="TIGR00374">
    <property type="entry name" value="flippase-like domain"/>
    <property type="match status" value="1"/>
</dbReference>
<keyword evidence="4 6" id="KW-1133">Transmembrane helix</keyword>
<dbReference type="InterPro" id="IPR022791">
    <property type="entry name" value="L-PG_synthase/AglD"/>
</dbReference>